<feature type="domain" description="HDOD" evidence="2">
    <location>
        <begin position="197"/>
        <end position="382"/>
    </location>
</feature>
<feature type="domain" description="EAL" evidence="1">
    <location>
        <begin position="1"/>
        <end position="202"/>
    </location>
</feature>
<accession>A0ABS5PRP1</accession>
<dbReference type="PANTHER" id="PTHR33525:SF4">
    <property type="entry name" value="CYCLIC DI-GMP PHOSPHODIESTERASE CDGJ"/>
    <property type="match status" value="1"/>
</dbReference>
<dbReference type="Gene3D" id="3.20.20.450">
    <property type="entry name" value="EAL domain"/>
    <property type="match status" value="1"/>
</dbReference>
<dbReference type="Gene3D" id="1.10.3210.10">
    <property type="entry name" value="Hypothetical protein af1432"/>
    <property type="match status" value="1"/>
</dbReference>
<evidence type="ECO:0000259" key="1">
    <source>
        <dbReference type="PROSITE" id="PS50883"/>
    </source>
</evidence>
<evidence type="ECO:0000313" key="3">
    <source>
        <dbReference type="EMBL" id="MBS7527562.1"/>
    </source>
</evidence>
<reference evidence="3 4" key="1">
    <citation type="submission" date="2021-05" db="EMBL/GenBank/DDBJ databases">
        <title>Fusibacter ferrireducens sp. nov., an anaerobic, sulfur- and Fe-reducing bacterium isolated from the mangrove sediment.</title>
        <authorList>
            <person name="Qiu D."/>
        </authorList>
    </citation>
    <scope>NUCLEOTIDE SEQUENCE [LARGE SCALE GENOMIC DNA]</scope>
    <source>
        <strain evidence="3 4">DSM 12116</strain>
    </source>
</reference>
<dbReference type="PROSITE" id="PS51833">
    <property type="entry name" value="HDOD"/>
    <property type="match status" value="1"/>
</dbReference>
<dbReference type="PROSITE" id="PS50883">
    <property type="entry name" value="EAL"/>
    <property type="match status" value="1"/>
</dbReference>
<dbReference type="Proteomes" id="UP000746471">
    <property type="component" value="Unassembled WGS sequence"/>
</dbReference>
<dbReference type="EMBL" id="JAHBCL010000022">
    <property type="protein sequence ID" value="MBS7527562.1"/>
    <property type="molecule type" value="Genomic_DNA"/>
</dbReference>
<dbReference type="InterPro" id="IPR052340">
    <property type="entry name" value="RNase_Y/CdgJ"/>
</dbReference>
<keyword evidence="4" id="KW-1185">Reference proteome</keyword>
<dbReference type="SMART" id="SM00052">
    <property type="entry name" value="EAL"/>
    <property type="match status" value="1"/>
</dbReference>
<dbReference type="PANTHER" id="PTHR33525">
    <property type="match status" value="1"/>
</dbReference>
<protein>
    <submittedName>
        <fullName evidence="3">EAL domain-containing protein</fullName>
    </submittedName>
</protein>
<dbReference type="InterPro" id="IPR035919">
    <property type="entry name" value="EAL_sf"/>
</dbReference>
<dbReference type="SUPFAM" id="SSF109604">
    <property type="entry name" value="HD-domain/PDEase-like"/>
    <property type="match status" value="1"/>
</dbReference>
<evidence type="ECO:0000313" key="4">
    <source>
        <dbReference type="Proteomes" id="UP000746471"/>
    </source>
</evidence>
<dbReference type="PIRSF" id="PIRSF003180">
    <property type="entry name" value="DiGMPpdiest_YuxH"/>
    <property type="match status" value="1"/>
</dbReference>
<dbReference type="Pfam" id="PF00563">
    <property type="entry name" value="EAL"/>
    <property type="match status" value="1"/>
</dbReference>
<dbReference type="InterPro" id="IPR013976">
    <property type="entry name" value="HDOD"/>
</dbReference>
<sequence>MYIARQPIFKTNLDVYGYELLYRSEESTLVFDGTDATRATAGVLASLYEAGIEEITNRKKAFINFDAHFLHEDLPDFIATDAMVIEVLEDVIVDESLIERIKLLKTKGYRIALDDFVEDFESYPLVPYADIIKFDLLLTPLDTIRTQVAAALMQHKVLLAEKIETEDVFNEAKAMGFTLFQGYFFSKPVVMKKSASKLNSKSQYLNILNELKKEEPSYQVMAEIIEKDVNLAYRLMRVIKSRSGDDLVYSIKRALTYMGLREIERWVSILMVQDLGSDKPKELTTLSLIRSKFAESIGVHSNLKRVKHEISMMGLFSTIDAMLNQSMTDALVDIALPKNIKMALCDHTGPLYPIYALMLAYENADFDLAAAEAKKINIPTYALMTDYLEAVKWANEMTSMIN</sequence>
<gene>
    <name evidence="3" type="ORF">KHM83_12830</name>
</gene>
<name>A0ABS5PRP1_9FIRM</name>
<dbReference type="RefSeq" id="WP_213237424.1">
    <property type="nucleotide sequence ID" value="NZ_JAHBCL010000022.1"/>
</dbReference>
<organism evidence="3 4">
    <name type="scientific">Fusibacter paucivorans</name>
    <dbReference type="NCBI Taxonomy" id="76009"/>
    <lineage>
        <taxon>Bacteria</taxon>
        <taxon>Bacillati</taxon>
        <taxon>Bacillota</taxon>
        <taxon>Clostridia</taxon>
        <taxon>Eubacteriales</taxon>
        <taxon>Eubacteriales Family XII. Incertae Sedis</taxon>
        <taxon>Fusibacter</taxon>
    </lineage>
</organism>
<dbReference type="InterPro" id="IPR014408">
    <property type="entry name" value="dGMP_Pdiesterase_EAL/HD-GYP"/>
</dbReference>
<proteinExistence type="predicted"/>
<dbReference type="InterPro" id="IPR001633">
    <property type="entry name" value="EAL_dom"/>
</dbReference>
<dbReference type="Pfam" id="PF08668">
    <property type="entry name" value="HDOD"/>
    <property type="match status" value="1"/>
</dbReference>
<evidence type="ECO:0000259" key="2">
    <source>
        <dbReference type="PROSITE" id="PS51833"/>
    </source>
</evidence>
<comment type="caution">
    <text evidence="3">The sequence shown here is derived from an EMBL/GenBank/DDBJ whole genome shotgun (WGS) entry which is preliminary data.</text>
</comment>
<dbReference type="SUPFAM" id="SSF141868">
    <property type="entry name" value="EAL domain-like"/>
    <property type="match status" value="1"/>
</dbReference>